<name>A0ABR3PIY6_9PEZI</name>
<evidence type="ECO:0000256" key="7">
    <source>
        <dbReference type="SAM" id="Phobius"/>
    </source>
</evidence>
<dbReference type="InterPro" id="IPR048971">
    <property type="entry name" value="Apc1_3rd"/>
</dbReference>
<feature type="region of interest" description="Disordered" evidence="6">
    <location>
        <begin position="197"/>
        <end position="224"/>
    </location>
</feature>
<dbReference type="InterPro" id="IPR049255">
    <property type="entry name" value="Apc1_N"/>
</dbReference>
<evidence type="ECO:0000256" key="2">
    <source>
        <dbReference type="ARBA" id="ARBA00022618"/>
    </source>
</evidence>
<dbReference type="Pfam" id="PF12859">
    <property type="entry name" value="ANAPC1"/>
    <property type="match status" value="1"/>
</dbReference>
<feature type="compositionally biased region" description="Basic residues" evidence="6">
    <location>
        <begin position="897"/>
        <end position="913"/>
    </location>
</feature>
<feature type="region of interest" description="Disordered" evidence="6">
    <location>
        <begin position="851"/>
        <end position="921"/>
    </location>
</feature>
<feature type="transmembrane region" description="Helical" evidence="7">
    <location>
        <begin position="1744"/>
        <end position="1776"/>
    </location>
</feature>
<feature type="compositionally biased region" description="Pro residues" evidence="6">
    <location>
        <begin position="204"/>
        <end position="218"/>
    </location>
</feature>
<dbReference type="GeneID" id="95977826"/>
<evidence type="ECO:0000256" key="3">
    <source>
        <dbReference type="ARBA" id="ARBA00022737"/>
    </source>
</evidence>
<dbReference type="RefSeq" id="XP_069202266.1">
    <property type="nucleotide sequence ID" value="XM_069343713.1"/>
</dbReference>
<evidence type="ECO:0000256" key="5">
    <source>
        <dbReference type="ARBA" id="ARBA00023306"/>
    </source>
</evidence>
<comment type="similarity">
    <text evidence="1">Belongs to the APC1 family.</text>
</comment>
<feature type="domain" description="Anaphase-promoting complex subunit 1 N-terminal" evidence="8">
    <location>
        <begin position="33"/>
        <end position="835"/>
    </location>
</feature>
<dbReference type="Pfam" id="PF20518">
    <property type="entry name" value="Apc1_MidN"/>
    <property type="match status" value="1"/>
</dbReference>
<sequence>MADVVSLGLNRPSALSYLISESIIPETADSTCYHWLTRNSKHDGDQEEVLYTADCVVWSIGGNVRKVYRFASPEQKVCQALLTSFPHDTTQNQPLSSGGHAVHLRHTGNQHAQEQMQRTARWGSRGSDSKFAIPLADCPSPLVSRSSRALVIVLMNEVQIHYLSGPSRVVNLPFEVQQVFASYQGIVIQRKLPPLSQEALSPNHAPPPPPPPPPPPHPSFASQSCLSLQPSANSTLPDSAWSLDERIWMNPQFEALFNVISTENSVQGPGTLPMFYSLANPLSDFAPVSHVLSRISRFSRAEDPDDMIVDYDPMDQDEQLIYMSTEDELASVNPVGSAPLLFMVTLNSRTWDVNVWQAWYLKPQNLSDMLAQKAAHKAARIRQGDSQTSGTLTGLTTPAIRQMDRARESLAASIRLPTESAMSQYSGTSRQLPDGEESMELRMDPDYMPIKRSSRAPTRVSSMLSRIEAPSGDPSIRQTALGASFGGGGRRGPSIGSFHDRRSFGSNLYRKSRGSTPGSVFGRSIGAADDHSEGGGLRLEDEYLDDEYASAGRLIGATLQSGSLDSAFGCGPDGLRKEMVTRKLDSIPLHRPEQPNERHLLQKGHVRVFTLLSDLPTKSDDRHIDIHVLDRDSGNVVVVSYRVRKQHESKPRDQAKADPEMLPIPVMDDRKTVSDVHDVATYRDGNSNALIYSMTKGGLRMVPAQGLAYPIYLPQKLRLSDPTHIYHMFDRARREVGHRRTISLPDEPFNLGTSRHSQEIMIATPSGDHRLRLLLSPRNIVIKRILKTCQIVLRGREGRSLPMLWCSVYQRFAVGKLRKPEGSLDIEWEALIVALFAVAVGSIGRSVKPRSHAHHLEPKPGDPTAAYDSQLTSRSASSETRTLPKQAWGWLQSSTTPKKRPTPKSRTKSKQRMHSSPDNTVPVAMSEYEAVARHFLHDVATHELEWLVSSDCADARTLCASKLMLALHLFREESKLDITFESPLGRSTMACLSAIIAQFGHWLGFEEWDLGPQSYYDLECTPRQWELSSSTMRKTNALLLIHHLRPPSIYEWIGQSLLKGNKEAYLTLEQIASIGATARSSSSRTRLEKEVLPRSCALQQLAGQFDRIGSLPETAVEVLAACGLTSRVIATLPEAVLAPIREAITRCQSKPPTTWPSNLLQFIGREDLLVLAEPDSMVRQDKRTSRGSKALIPPHDMQTIYTSADRVSLLSKSHEADRHAIVSLIFSEDRRFVDALRLLNPTLVQVAECPPQPEWSEVEHLDQQKRVMNWVMVRTIALAPGFAMVHFESQRPLLSEHFAIKGFSTSCQMKPMDTTITADRTTLTEDKFGWAFFHSGVSAGLTISQNAKGIDTSWIVFNKPHELGNRHAGFLLALGINGHLRNLAKWLAFKYLTPKHNMTSVGLLLGLSASHIGSMDTLITRMLSVHITRMLPPGAAELNVSPSTQTAGLMGIGLLYYNTQHRRMSEVMLSEIEHREIEDPGSTMDVLRDESYRLAAGFALGYINLGKGRNLQGLRSMRLLERLLNVAIGPRPVDLVHVVDKATAGAVIAIALIYMKTGDQSVAQKITVPDTVAQLEHVRPDMLLLRTVAKHLIMWNDITGRPGWIRANLPQHMGSRYYGHDHSALIYETARSPQLKSADVPFFNVVTGLAWSLSLRFAGSGNQAARDDVLGALKLFITVAKQEAFYYDAKLARNTVRRCIDVLALAAATIMAGTGDLETFRYLRSLHGRIDPETSYGSHMATHLAIGALFLGGGTYTFGTSIFAIAALLCAFYPLFPSDVSDNRVHLQAFRHFWVFAAEPRCLVVQDIDTARPIDMNLSVVLRDGTESFMTAPCLLPEIDTIARISTHNPAYWQVTIDFATNPDHISAFRQRQTIFVRRSYSYDSSSTVFSSALASINDVQTGLVASRGMWKWILSLPAFSDFDQTLLDLILPADVHSAIHLDEHGTVYDTRLALMKSVAKSHDRDALWNLRLLFQWAQDSIERSDGHLRWIGRGTVNMLRANVSQRMQRSAIAA</sequence>
<evidence type="ECO:0008006" key="13">
    <source>
        <dbReference type="Google" id="ProtNLM"/>
    </source>
</evidence>
<keyword evidence="7" id="KW-0472">Membrane</keyword>
<evidence type="ECO:0000313" key="12">
    <source>
        <dbReference type="Proteomes" id="UP001562354"/>
    </source>
</evidence>
<dbReference type="InterPro" id="IPR046794">
    <property type="entry name" value="Apc1_MidN"/>
</dbReference>
<dbReference type="InterPro" id="IPR011989">
    <property type="entry name" value="ARM-like"/>
</dbReference>
<feature type="region of interest" description="Disordered" evidence="6">
    <location>
        <begin position="506"/>
        <end position="533"/>
    </location>
</feature>
<keyword evidence="2" id="KW-0132">Cell division</keyword>
<reference evidence="11 12" key="1">
    <citation type="submission" date="2024-07" db="EMBL/GenBank/DDBJ databases">
        <title>Draft sequence of the Neodothiora populina.</title>
        <authorList>
            <person name="Drown D.D."/>
            <person name="Schuette U.S."/>
            <person name="Buechlein A.B."/>
            <person name="Rusch D.R."/>
            <person name="Winton L.W."/>
            <person name="Adams G.A."/>
        </authorList>
    </citation>
    <scope>NUCLEOTIDE SEQUENCE [LARGE SCALE GENOMIC DNA]</scope>
    <source>
        <strain evidence="11 12">CPC 39397</strain>
    </source>
</reference>
<dbReference type="Gene3D" id="1.25.10.10">
    <property type="entry name" value="Leucine-rich Repeat Variant"/>
    <property type="match status" value="1"/>
</dbReference>
<evidence type="ECO:0000256" key="1">
    <source>
        <dbReference type="ARBA" id="ARBA00010547"/>
    </source>
</evidence>
<evidence type="ECO:0000256" key="4">
    <source>
        <dbReference type="ARBA" id="ARBA00022776"/>
    </source>
</evidence>
<feature type="domain" description="Anaphase-promoting complex subunit 1 middle" evidence="9">
    <location>
        <begin position="1108"/>
        <end position="1168"/>
    </location>
</feature>
<evidence type="ECO:0000256" key="6">
    <source>
        <dbReference type="SAM" id="MobiDB-lite"/>
    </source>
</evidence>
<keyword evidence="4" id="KW-0498">Mitosis</keyword>
<keyword evidence="7" id="KW-1133">Transmembrane helix</keyword>
<proteinExistence type="inferred from homology"/>
<evidence type="ECO:0000259" key="8">
    <source>
        <dbReference type="Pfam" id="PF12859"/>
    </source>
</evidence>
<dbReference type="PANTHER" id="PTHR12827:SF3">
    <property type="entry name" value="ANAPHASE-PROMOTING COMPLEX SUBUNIT 1"/>
    <property type="match status" value="1"/>
</dbReference>
<dbReference type="Pfam" id="PF21282">
    <property type="entry name" value="APC1_3rd"/>
    <property type="match status" value="1"/>
</dbReference>
<evidence type="ECO:0000313" key="11">
    <source>
        <dbReference type="EMBL" id="KAL1305993.1"/>
    </source>
</evidence>
<keyword evidence="5" id="KW-0131">Cell cycle</keyword>
<comment type="caution">
    <text evidence="11">The sequence shown here is derived from an EMBL/GenBank/DDBJ whole genome shotgun (WGS) entry which is preliminary data.</text>
</comment>
<keyword evidence="3" id="KW-0677">Repeat</keyword>
<keyword evidence="7" id="KW-0812">Transmembrane</keyword>
<gene>
    <name evidence="11" type="ORF">AAFC00_004126</name>
</gene>
<keyword evidence="12" id="KW-1185">Reference proteome</keyword>
<dbReference type="InterPro" id="IPR024990">
    <property type="entry name" value="Apc1"/>
</dbReference>
<evidence type="ECO:0000259" key="10">
    <source>
        <dbReference type="Pfam" id="PF21282"/>
    </source>
</evidence>
<feature type="compositionally biased region" description="Polar residues" evidence="6">
    <location>
        <begin position="867"/>
        <end position="883"/>
    </location>
</feature>
<protein>
    <recommendedName>
        <fullName evidence="13">Anaphase-promoting complex subunit 1</fullName>
    </recommendedName>
</protein>
<accession>A0ABR3PIY6</accession>
<dbReference type="PANTHER" id="PTHR12827">
    <property type="entry name" value="MEIOTIC CHECKPOINT REGULATOR TSG24 FAMILY MEMBER"/>
    <property type="match status" value="1"/>
</dbReference>
<dbReference type="Proteomes" id="UP001562354">
    <property type="component" value="Unassembled WGS sequence"/>
</dbReference>
<organism evidence="11 12">
    <name type="scientific">Neodothiora populina</name>
    <dbReference type="NCBI Taxonomy" id="2781224"/>
    <lineage>
        <taxon>Eukaryota</taxon>
        <taxon>Fungi</taxon>
        <taxon>Dikarya</taxon>
        <taxon>Ascomycota</taxon>
        <taxon>Pezizomycotina</taxon>
        <taxon>Dothideomycetes</taxon>
        <taxon>Dothideomycetidae</taxon>
        <taxon>Dothideales</taxon>
        <taxon>Dothioraceae</taxon>
        <taxon>Neodothiora</taxon>
    </lineage>
</organism>
<feature type="domain" description="Anaphase-promoting complex subunit 1 beta-sandwich" evidence="10">
    <location>
        <begin position="1801"/>
        <end position="1879"/>
    </location>
</feature>
<dbReference type="EMBL" id="JBFMKM010000005">
    <property type="protein sequence ID" value="KAL1305993.1"/>
    <property type="molecule type" value="Genomic_DNA"/>
</dbReference>
<evidence type="ECO:0000259" key="9">
    <source>
        <dbReference type="Pfam" id="PF20518"/>
    </source>
</evidence>